<feature type="compositionally biased region" description="Basic residues" evidence="2">
    <location>
        <begin position="108"/>
        <end position="120"/>
    </location>
</feature>
<evidence type="ECO:0000313" key="6">
    <source>
        <dbReference type="Proteomes" id="UP000838412"/>
    </source>
</evidence>
<feature type="domain" description="R3H" evidence="3">
    <location>
        <begin position="205"/>
        <end position="268"/>
    </location>
</feature>
<feature type="region of interest" description="Disordered" evidence="2">
    <location>
        <begin position="273"/>
        <end position="327"/>
    </location>
</feature>
<protein>
    <submittedName>
        <fullName evidence="5">R3HDM1 protein</fullName>
    </submittedName>
</protein>
<dbReference type="Pfam" id="PF12752">
    <property type="entry name" value="SUZ"/>
    <property type="match status" value="1"/>
</dbReference>
<dbReference type="OrthoDB" id="278430at2759"/>
<feature type="compositionally biased region" description="Basic and acidic residues" evidence="2">
    <location>
        <begin position="914"/>
        <end position="927"/>
    </location>
</feature>
<dbReference type="InterPro" id="IPR001374">
    <property type="entry name" value="R3H_dom"/>
</dbReference>
<feature type="compositionally biased region" description="Basic and acidic residues" evidence="2">
    <location>
        <begin position="82"/>
        <end position="107"/>
    </location>
</feature>
<feature type="compositionally biased region" description="Polar residues" evidence="2">
    <location>
        <begin position="155"/>
        <end position="175"/>
    </location>
</feature>
<feature type="region of interest" description="Disordered" evidence="2">
    <location>
        <begin position="850"/>
        <end position="951"/>
    </location>
</feature>
<feature type="compositionally biased region" description="Polar residues" evidence="2">
    <location>
        <begin position="850"/>
        <end position="865"/>
    </location>
</feature>
<evidence type="ECO:0000256" key="1">
    <source>
        <dbReference type="ARBA" id="ARBA00022553"/>
    </source>
</evidence>
<evidence type="ECO:0000256" key="2">
    <source>
        <dbReference type="SAM" id="MobiDB-lite"/>
    </source>
</evidence>
<feature type="compositionally biased region" description="Low complexity" evidence="2">
    <location>
        <begin position="725"/>
        <end position="738"/>
    </location>
</feature>
<sequence length="1170" mass="128210">MEKAESPSLSVSVTSDPEVAVDPTTIPAEGETAETTSDQPSSRQGSLSRESSQEGATTPKDGSQIQVLVEEHHDGDDESEEPGGRRYEKAARSDHRGDARMSSERGRGKGKAHPKIKLLVRSRAVHDDTSPPATPDPPTVEQKQSPTKELKSQESGDSACSGLTTPRSTASLSRDSSQDKEYTDFTGVDLHQFIVDTLKNNPRDRMMLLKLEKDCIELINEEKTHQKTFPPMTSYHRMLVHRVAAYFGMDHNVDSTGKAVIINKTCNTRIPEQKFSEHIKDNSRGEEPQRRQILQRDRESSSEKEEVSKDRIPTLREDKKSKSIEEREEEYEKARARIFNQDVSISFPQSTSSVDTDSGFRSRSSRQSSQEDTPRWHDYGRPWSSTDSDTSTNRIQRPTVTKASSFGGTPMLARGDSGDRSGRGSGKLSKQGSDASGSIARSQPLGMQPSISISYPTSVSTTQVTWSGGSEASSVPSFSGTGTGTGVLWAVSDISQIPPGSVLINPQTGQPFVNADGSPVIFQPQMVAQQQPMRGQQQQQPQQQQQQMSSQPSPQQPIIYTSYVPQQQQMVQGQGQYVVGEESQAQLGDMTPQFQQLNISRQSSGDSAVELSSPQQGQHPMYAAQGQFLTSPVQPPAPYQHSQAQQVMGQQPFVQGGMQQPTGDGGYVVYCPVQVGYPAPQPTYVGSDSQFGDQQQYLGSEQGPSQLPQGFRAVVPMYVAPAQQQQQQQASGQQVPLQSGQYSQQQHTLLSPQQVPQYPSYQIPTIQTPQGVTAPGQGFQPVGVGQSQQGMQQQVPMQSYYMVPCSGTAPPAVVAYPPPSDQTQMGRPPSPSQGQQVMSGQYVTFAYSQQRAPSPQMHQSPAYNVQSPPTSPQTFSSGSYASRSAQQRPAPTVQISGTSSPPPQATQPYSQQRKSFDGRMSKSDLYQHNHRGGSPVGQSPRPSPSQSPQATVANPVRTGIIIPPAQYGRPLIQGQSFPTPVLAQPLQFAPQVRPKVVYPQQQQQSSQQGGAQPSQQQGGKGSKQQQRKGPKKARSAEVPTESEQGPRRPQRFSREYEDYYDKKKIPKVLSHVLEVFDLPEGLKRHETETLFKDITKVGGKIRWLQESRSGGGRRGDSKSSDLVSDYIVLAVFTTKAAAQNTLKTVSSEHFKLRPPQKQYDIRLLERSSTT</sequence>
<feature type="compositionally biased region" description="Polar residues" evidence="2">
    <location>
        <begin position="428"/>
        <end position="441"/>
    </location>
</feature>
<dbReference type="EMBL" id="OV696697">
    <property type="protein sequence ID" value="CAH1241621.1"/>
    <property type="molecule type" value="Genomic_DNA"/>
</dbReference>
<keyword evidence="1" id="KW-0597">Phosphoprotein</keyword>
<feature type="region of interest" description="Disordered" evidence="2">
    <location>
        <begin position="461"/>
        <end position="480"/>
    </location>
</feature>
<dbReference type="SMART" id="SM00393">
    <property type="entry name" value="R3H"/>
    <property type="match status" value="1"/>
</dbReference>
<feature type="region of interest" description="Disordered" evidence="2">
    <location>
        <begin position="348"/>
        <end position="454"/>
    </location>
</feature>
<feature type="compositionally biased region" description="Polar residues" evidence="2">
    <location>
        <begin position="880"/>
        <end position="899"/>
    </location>
</feature>
<gene>
    <name evidence="5" type="primary">R3HDM1</name>
    <name evidence="5" type="ORF">BLAG_LOCUS5165</name>
</gene>
<proteinExistence type="predicted"/>
<feature type="compositionally biased region" description="Low complexity" evidence="2">
    <location>
        <begin position="999"/>
        <end position="1017"/>
    </location>
</feature>
<dbReference type="PROSITE" id="PS51061">
    <property type="entry name" value="R3H"/>
    <property type="match status" value="1"/>
</dbReference>
<dbReference type="PANTHER" id="PTHR15672">
    <property type="entry name" value="CAMP-REGULATED PHOSPHOPROTEIN 21 RELATED R3H DOMAIN CONTAINING PROTEIN"/>
    <property type="match status" value="1"/>
</dbReference>
<dbReference type="PANTHER" id="PTHR15672:SF8">
    <property type="entry name" value="PROTEIN ENCORE"/>
    <property type="match status" value="1"/>
</dbReference>
<dbReference type="InterPro" id="IPR051937">
    <property type="entry name" value="R3H_domain_containing"/>
</dbReference>
<name>A0A8J9YTX5_BRALA</name>
<dbReference type="PROSITE" id="PS51673">
    <property type="entry name" value="SUZ"/>
    <property type="match status" value="1"/>
</dbReference>
<dbReference type="Proteomes" id="UP000838412">
    <property type="component" value="Chromosome 12"/>
</dbReference>
<evidence type="ECO:0000313" key="5">
    <source>
        <dbReference type="EMBL" id="CAH1241621.1"/>
    </source>
</evidence>
<feature type="region of interest" description="Disordered" evidence="2">
    <location>
        <begin position="684"/>
        <end position="705"/>
    </location>
</feature>
<evidence type="ECO:0000259" key="3">
    <source>
        <dbReference type="PROSITE" id="PS51061"/>
    </source>
</evidence>
<dbReference type="SUPFAM" id="SSF82708">
    <property type="entry name" value="R3H domain"/>
    <property type="match status" value="1"/>
</dbReference>
<feature type="compositionally biased region" description="Low complexity" evidence="2">
    <location>
        <begin position="41"/>
        <end position="55"/>
    </location>
</feature>
<keyword evidence="6" id="KW-1185">Reference proteome</keyword>
<feature type="compositionally biased region" description="Low complexity" evidence="2">
    <location>
        <begin position="866"/>
        <end position="879"/>
    </location>
</feature>
<feature type="compositionally biased region" description="Low complexity" evidence="2">
    <location>
        <begin position="361"/>
        <end position="370"/>
    </location>
</feature>
<dbReference type="CDD" id="cd02642">
    <property type="entry name" value="R3H_encore_like"/>
    <property type="match status" value="1"/>
</dbReference>
<dbReference type="InterPro" id="IPR036867">
    <property type="entry name" value="R3H_dom_sf"/>
</dbReference>
<dbReference type="Pfam" id="PF01424">
    <property type="entry name" value="R3H"/>
    <property type="match status" value="1"/>
</dbReference>
<feature type="region of interest" description="Disordered" evidence="2">
    <location>
        <begin position="527"/>
        <end position="557"/>
    </location>
</feature>
<dbReference type="InterPro" id="IPR024771">
    <property type="entry name" value="SUZ"/>
</dbReference>
<feature type="domain" description="SUZ" evidence="4">
    <location>
        <begin position="269"/>
        <end position="343"/>
    </location>
</feature>
<dbReference type="GO" id="GO:0003676">
    <property type="term" value="F:nucleic acid binding"/>
    <property type="evidence" value="ECO:0007669"/>
    <property type="project" value="UniProtKB-UniRule"/>
</dbReference>
<evidence type="ECO:0000259" key="4">
    <source>
        <dbReference type="PROSITE" id="PS51673"/>
    </source>
</evidence>
<feature type="compositionally biased region" description="Low complexity" evidence="2">
    <location>
        <begin position="775"/>
        <end position="787"/>
    </location>
</feature>
<feature type="region of interest" description="Disordered" evidence="2">
    <location>
        <begin position="766"/>
        <end position="787"/>
    </location>
</feature>
<dbReference type="FunFam" id="3.30.1370.50:FF:000001">
    <property type="entry name" value="R3H domain-containing protein 2 isoform 1"/>
    <property type="match status" value="1"/>
</dbReference>
<feature type="compositionally biased region" description="Low complexity" evidence="2">
    <location>
        <begin position="932"/>
        <end position="949"/>
    </location>
</feature>
<feature type="compositionally biased region" description="Polar residues" evidence="2">
    <location>
        <begin position="383"/>
        <end position="407"/>
    </location>
</feature>
<dbReference type="AlphaFoldDB" id="A0A8J9YTX5"/>
<organism evidence="5 6">
    <name type="scientific">Branchiostoma lanceolatum</name>
    <name type="common">Common lancelet</name>
    <name type="synonym">Amphioxus lanceolatum</name>
    <dbReference type="NCBI Taxonomy" id="7740"/>
    <lineage>
        <taxon>Eukaryota</taxon>
        <taxon>Metazoa</taxon>
        <taxon>Chordata</taxon>
        <taxon>Cephalochordata</taxon>
        <taxon>Leptocardii</taxon>
        <taxon>Amphioxiformes</taxon>
        <taxon>Branchiostomatidae</taxon>
        <taxon>Branchiostoma</taxon>
    </lineage>
</organism>
<feature type="region of interest" description="Disordered" evidence="2">
    <location>
        <begin position="813"/>
        <end position="837"/>
    </location>
</feature>
<accession>A0A8J9YTX5</accession>
<feature type="compositionally biased region" description="Polar residues" evidence="2">
    <location>
        <begin position="739"/>
        <end position="750"/>
    </location>
</feature>
<feature type="region of interest" description="Disordered" evidence="2">
    <location>
        <begin position="725"/>
        <end position="750"/>
    </location>
</feature>
<feature type="region of interest" description="Disordered" evidence="2">
    <location>
        <begin position="1"/>
        <end position="178"/>
    </location>
</feature>
<feature type="region of interest" description="Disordered" evidence="2">
    <location>
        <begin position="995"/>
        <end position="1053"/>
    </location>
</feature>
<dbReference type="Gene3D" id="3.30.1370.50">
    <property type="entry name" value="R3H-like domain"/>
    <property type="match status" value="1"/>
</dbReference>
<reference evidence="5" key="1">
    <citation type="submission" date="2022-01" db="EMBL/GenBank/DDBJ databases">
        <authorList>
            <person name="Braso-Vives M."/>
        </authorList>
    </citation>
    <scope>NUCLEOTIDE SEQUENCE</scope>
</reference>